<organism evidence="2 3">
    <name type="scientific">Chitinophaga pinensis (strain ATCC 43595 / DSM 2588 / LMG 13176 / NBRC 15968 / NCIMB 11800 / UQM 2034)</name>
    <dbReference type="NCBI Taxonomy" id="485918"/>
    <lineage>
        <taxon>Bacteria</taxon>
        <taxon>Pseudomonadati</taxon>
        <taxon>Bacteroidota</taxon>
        <taxon>Chitinophagia</taxon>
        <taxon>Chitinophagales</taxon>
        <taxon>Chitinophagaceae</taxon>
        <taxon>Chitinophaga</taxon>
    </lineage>
</organism>
<dbReference type="PROSITE" id="PS00061">
    <property type="entry name" value="ADH_SHORT"/>
    <property type="match status" value="1"/>
</dbReference>
<evidence type="ECO:0000313" key="2">
    <source>
        <dbReference type="EMBL" id="ACU62121.1"/>
    </source>
</evidence>
<dbReference type="PRINTS" id="PR00080">
    <property type="entry name" value="SDRFAMILY"/>
</dbReference>
<dbReference type="RefSeq" id="WP_012792289.1">
    <property type="nucleotide sequence ID" value="NC_013132.1"/>
</dbReference>
<dbReference type="EMBL" id="CP001699">
    <property type="protein sequence ID" value="ACU62121.1"/>
    <property type="molecule type" value="Genomic_DNA"/>
</dbReference>
<gene>
    <name evidence="2" type="ordered locus">Cpin_4684</name>
</gene>
<dbReference type="Pfam" id="PF00106">
    <property type="entry name" value="adh_short"/>
    <property type="match status" value="1"/>
</dbReference>
<dbReference type="PANTHER" id="PTHR43976">
    <property type="entry name" value="SHORT CHAIN DEHYDROGENASE"/>
    <property type="match status" value="1"/>
</dbReference>
<dbReference type="AlphaFoldDB" id="A0A979GX14"/>
<dbReference type="InterPro" id="IPR002347">
    <property type="entry name" value="SDR_fam"/>
</dbReference>
<dbReference type="Gene3D" id="3.40.50.720">
    <property type="entry name" value="NAD(P)-binding Rossmann-like Domain"/>
    <property type="match status" value="1"/>
</dbReference>
<protein>
    <submittedName>
        <fullName evidence="2">Short-chain dehydrogenase/reductase SDR</fullName>
    </submittedName>
</protein>
<dbReference type="InterPro" id="IPR051911">
    <property type="entry name" value="SDR_oxidoreductase"/>
</dbReference>
<dbReference type="InterPro" id="IPR036291">
    <property type="entry name" value="NAD(P)-bd_dom_sf"/>
</dbReference>
<dbReference type="PANTHER" id="PTHR43976:SF9">
    <property type="entry name" value="OXIDOREDUCTASE"/>
    <property type="match status" value="1"/>
</dbReference>
<proteinExistence type="inferred from homology"/>
<dbReference type="OrthoDB" id="1235794at2"/>
<evidence type="ECO:0000256" key="1">
    <source>
        <dbReference type="RuleBase" id="RU000363"/>
    </source>
</evidence>
<comment type="similarity">
    <text evidence="1">Belongs to the short-chain dehydrogenases/reductases (SDR) family.</text>
</comment>
<dbReference type="Proteomes" id="UP000002215">
    <property type="component" value="Chromosome"/>
</dbReference>
<accession>A0A979GX14</accession>
<dbReference type="KEGG" id="cpi:Cpin_4684"/>
<evidence type="ECO:0000313" key="3">
    <source>
        <dbReference type="Proteomes" id="UP000002215"/>
    </source>
</evidence>
<dbReference type="InterPro" id="IPR020904">
    <property type="entry name" value="Sc_DH/Rdtase_CS"/>
</dbReference>
<dbReference type="PRINTS" id="PR00081">
    <property type="entry name" value="GDHRDH"/>
</dbReference>
<sequence>MKQIILTGSSSGFGLTAVKTLALKGHTVYATMRNVNGVNAAVAKELTDWAKTQQVKVIVVELDVTSTTSVNNAIADIAKQSGGRIDVLINNAGISFMGIGEALSIEQTELLYQVNTIGPERTMKAVLPYMHQQKEGLIINVTSVQSRQYFPILSTYNGTKAALDAVTMGYHYELKSSGIDVVSIQPGAYQTTDITTKSISGNNAAVESQYGADVLDFKRALFKFFEPTPASPDPKEVADVMLKLVELPQGQRPVSNVVGGGGNTDKIEVMNETMRQIVEGTVEFLPKAFPA</sequence>
<dbReference type="SUPFAM" id="SSF51735">
    <property type="entry name" value="NAD(P)-binding Rossmann-fold domains"/>
    <property type="match status" value="1"/>
</dbReference>
<reference evidence="2 3" key="2">
    <citation type="journal article" date="2010" name="Stand. Genomic Sci.">
        <title>Complete genome sequence of Chitinophaga pinensis type strain (UQM 2034).</title>
        <authorList>
            <person name="Glavina Del Rio T."/>
            <person name="Abt B."/>
            <person name="Spring S."/>
            <person name="Lapidus A."/>
            <person name="Nolan M."/>
            <person name="Tice H."/>
            <person name="Copeland A."/>
            <person name="Cheng J.F."/>
            <person name="Chen F."/>
            <person name="Bruce D."/>
            <person name="Goodwin L."/>
            <person name="Pitluck S."/>
            <person name="Ivanova N."/>
            <person name="Mavromatis K."/>
            <person name="Mikhailova N."/>
            <person name="Pati A."/>
            <person name="Chen A."/>
            <person name="Palaniappan K."/>
            <person name="Land M."/>
            <person name="Hauser L."/>
            <person name="Chang Y.J."/>
            <person name="Jeffries C.D."/>
            <person name="Chain P."/>
            <person name="Saunders E."/>
            <person name="Detter J.C."/>
            <person name="Brettin T."/>
            <person name="Rohde M."/>
            <person name="Goker M."/>
            <person name="Bristow J."/>
            <person name="Eisen J.A."/>
            <person name="Markowitz V."/>
            <person name="Hugenholtz P."/>
            <person name="Kyrpides N.C."/>
            <person name="Klenk H.P."/>
            <person name="Lucas S."/>
        </authorList>
    </citation>
    <scope>NUCLEOTIDE SEQUENCE [LARGE SCALE GENOMIC DNA]</scope>
    <source>
        <strain evidence="3">ATCC 43595 / DSM 2588 / LMG 13176 / NBRC 15968 / NCIMB 11800 / UQM 2034</strain>
    </source>
</reference>
<name>A0A979GX14_CHIPD</name>
<reference evidence="3" key="1">
    <citation type="submission" date="2009-08" db="EMBL/GenBank/DDBJ databases">
        <title>The complete genome of Chitinophaga pinensis DSM 2588.</title>
        <authorList>
            <consortium name="US DOE Joint Genome Institute (JGI-PGF)"/>
            <person name="Lucas S."/>
            <person name="Copeland A."/>
            <person name="Lapidus A."/>
            <person name="Glavina del Rio T."/>
            <person name="Dalin E."/>
            <person name="Tice H."/>
            <person name="Bruce D."/>
            <person name="Goodwin L."/>
            <person name="Pitluck S."/>
            <person name="Kyrpides N."/>
            <person name="Mavromatis K."/>
            <person name="Ivanova N."/>
            <person name="Mikhailova N."/>
            <person name="Sims D."/>
            <person name="Meinche L."/>
            <person name="Brettin T."/>
            <person name="Detter J.C."/>
            <person name="Han C."/>
            <person name="Larimer F."/>
            <person name="Land M."/>
            <person name="Hauser L."/>
            <person name="Markowitz V."/>
            <person name="Cheng J.-F."/>
            <person name="Hugenholtz P."/>
            <person name="Woyke T."/>
            <person name="Wu D."/>
            <person name="Spring S."/>
            <person name="Klenk H.-P."/>
            <person name="Eisen J.A."/>
        </authorList>
    </citation>
    <scope>NUCLEOTIDE SEQUENCE [LARGE SCALE GENOMIC DNA]</scope>
    <source>
        <strain evidence="3">ATCC 43595 / DSM 2588 / LMG 13176 / NBRC 15968 / NCIMB 11800 / UQM 2034</strain>
    </source>
</reference>